<organism evidence="1 2">
    <name type="scientific">Pelagovum pacificum</name>
    <dbReference type="NCBI Taxonomy" id="2588711"/>
    <lineage>
        <taxon>Bacteria</taxon>
        <taxon>Pseudomonadati</taxon>
        <taxon>Pseudomonadota</taxon>
        <taxon>Alphaproteobacteria</taxon>
        <taxon>Rhodobacterales</taxon>
        <taxon>Paracoccaceae</taxon>
        <taxon>Pelagovum</taxon>
    </lineage>
</organism>
<reference evidence="1 2" key="1">
    <citation type="submission" date="2019-06" db="EMBL/GenBank/DDBJ databases">
        <title>Genome of new Rhodobacteraceae sp. SM1903.</title>
        <authorList>
            <person name="Ren X."/>
        </authorList>
    </citation>
    <scope>NUCLEOTIDE SEQUENCE [LARGE SCALE GENOMIC DNA]</scope>
    <source>
        <strain evidence="1 2">SM1903</strain>
    </source>
</reference>
<sequence length="112" mass="12371">MSFPRLTRQLVLEAPERLPDGSGGYSESWVPLGTVFAEVQGRTGRETRGPAVPLSTARYSITLRAAPWGTEARPRPGQRFREGDRLFPIEAVVEADADARFITCHCEEEVVA</sequence>
<dbReference type="InterPro" id="IPR038666">
    <property type="entry name" value="SSP1_head-tail_sf"/>
</dbReference>
<evidence type="ECO:0000313" key="2">
    <source>
        <dbReference type="Proteomes" id="UP000314011"/>
    </source>
</evidence>
<dbReference type="EMBL" id="VFFF01000001">
    <property type="protein sequence ID" value="TNY31952.1"/>
    <property type="molecule type" value="Genomic_DNA"/>
</dbReference>
<dbReference type="InterPro" id="IPR008767">
    <property type="entry name" value="Phage_SPP1_head-tail_adaptor"/>
</dbReference>
<dbReference type="Pfam" id="PF05521">
    <property type="entry name" value="Phage_HCP"/>
    <property type="match status" value="1"/>
</dbReference>
<dbReference type="AlphaFoldDB" id="A0A5C5GAY0"/>
<name>A0A5C5GAY0_9RHOB</name>
<proteinExistence type="predicted"/>
<dbReference type="Gene3D" id="2.40.10.270">
    <property type="entry name" value="Bacteriophage SPP1 head-tail adaptor protein"/>
    <property type="match status" value="1"/>
</dbReference>
<keyword evidence="2" id="KW-1185">Reference proteome</keyword>
<dbReference type="RefSeq" id="WP_140192633.1">
    <property type="nucleotide sequence ID" value="NZ_CP065915.1"/>
</dbReference>
<dbReference type="OrthoDB" id="7570189at2"/>
<protein>
    <submittedName>
        <fullName evidence="1">Head-tail adaptor protein</fullName>
    </submittedName>
</protein>
<dbReference type="Proteomes" id="UP000314011">
    <property type="component" value="Unassembled WGS sequence"/>
</dbReference>
<gene>
    <name evidence="1" type="ORF">FHY64_01210</name>
</gene>
<accession>A0A5C5GAY0</accession>
<evidence type="ECO:0000313" key="1">
    <source>
        <dbReference type="EMBL" id="TNY31952.1"/>
    </source>
</evidence>
<comment type="caution">
    <text evidence="1">The sequence shown here is derived from an EMBL/GenBank/DDBJ whole genome shotgun (WGS) entry which is preliminary data.</text>
</comment>